<proteinExistence type="predicted"/>
<evidence type="ECO:0000313" key="1">
    <source>
        <dbReference type="EMBL" id="SFU27242.1"/>
    </source>
</evidence>
<organism evidence="1 2">
    <name type="scientific">Pseudoduganella namucuonensis</name>
    <dbReference type="NCBI Taxonomy" id="1035707"/>
    <lineage>
        <taxon>Bacteria</taxon>
        <taxon>Pseudomonadati</taxon>
        <taxon>Pseudomonadota</taxon>
        <taxon>Betaproteobacteria</taxon>
        <taxon>Burkholderiales</taxon>
        <taxon>Oxalobacteraceae</taxon>
        <taxon>Telluria group</taxon>
        <taxon>Pseudoduganella</taxon>
    </lineage>
</organism>
<keyword evidence="2" id="KW-1185">Reference proteome</keyword>
<accession>A0A1I7ETN4</accession>
<reference evidence="2" key="1">
    <citation type="submission" date="2016-10" db="EMBL/GenBank/DDBJ databases">
        <authorList>
            <person name="Varghese N."/>
            <person name="Submissions S."/>
        </authorList>
    </citation>
    <scope>NUCLEOTIDE SEQUENCE [LARGE SCALE GENOMIC DNA]</scope>
    <source>
        <strain evidence="2">CGMCC 1.11014</strain>
    </source>
</reference>
<name>A0A1I7ETN4_9BURK</name>
<gene>
    <name evidence="1" type="ORF">SAMN05216552_100142</name>
</gene>
<dbReference type="Pfam" id="PF09720">
    <property type="entry name" value="Unstab_antitox"/>
    <property type="match status" value="1"/>
</dbReference>
<dbReference type="Proteomes" id="UP000199391">
    <property type="component" value="Unassembled WGS sequence"/>
</dbReference>
<sequence>MLTLDDLKRELRARPAEERAELAEMLLASLDDQQDADVEAAWAQEIAARIGTYERGEAEVFAAEDVFAEARRLAK</sequence>
<dbReference type="STRING" id="1035707.SAMN05216552_100142"/>
<dbReference type="RefSeq" id="WP_093552206.1">
    <property type="nucleotide sequence ID" value="NZ_FPBO01000001.1"/>
</dbReference>
<dbReference type="InterPro" id="IPR013406">
    <property type="entry name" value="CHP02574_addiction_mod"/>
</dbReference>
<protein>
    <submittedName>
        <fullName evidence="1">Putative addiction module component, TIGR02574 family</fullName>
    </submittedName>
</protein>
<dbReference type="EMBL" id="FPBO01000001">
    <property type="protein sequence ID" value="SFU27242.1"/>
    <property type="molecule type" value="Genomic_DNA"/>
</dbReference>
<evidence type="ECO:0000313" key="2">
    <source>
        <dbReference type="Proteomes" id="UP000199391"/>
    </source>
</evidence>
<dbReference type="AlphaFoldDB" id="A0A1I7ETN4"/>